<evidence type="ECO:0000313" key="6">
    <source>
        <dbReference type="EMBL" id="PWN37113.1"/>
    </source>
</evidence>
<feature type="transmembrane region" description="Helical" evidence="5">
    <location>
        <begin position="324"/>
        <end position="345"/>
    </location>
</feature>
<evidence type="ECO:0000256" key="3">
    <source>
        <dbReference type="ARBA" id="ARBA00022989"/>
    </source>
</evidence>
<dbReference type="OrthoDB" id="10040024at2759"/>
<comment type="subcellular location">
    <subcellularLocation>
        <location evidence="1">Membrane</location>
    </subcellularLocation>
    <subcellularLocation>
        <location evidence="5">Mitochondrion inner membrane</location>
        <topology evidence="5">Multi-pass membrane protein</topology>
    </subcellularLocation>
</comment>
<sequence>MAFRAQHVLRRAALSQYAQQTTLYSAPNQRLFRAHYSPSDFASSSKSALCLPPCNARSISPISIRLLSSSTASYGEEYDEGPNQRAKRPPRWYQRPAVWLLGAMPIVTLYLGIWQIKRLRWKLDLIDELESKLKREPLSLPKNIDLDMLLEHYTNRLFTISGSFPPPTPQNTIFLGPRVRDGQMGYHVLQPLQRDAGGGDIIVDRGFVPKEKILNFRSDPSTWRLMDTAFNTPTATHLLLLPRKKERNSFTPVNDPARHVWYFADVDEMVQYFSGEEEDQDTYTPSHGVADSIFEGNLGEASRYLQNGLPIGRAATVELRNQHAVYAATWFSLSAATSVMLAILIRKGPKV</sequence>
<proteinExistence type="inferred from homology"/>
<accession>A0A316VL68</accession>
<protein>
    <recommendedName>
        <fullName evidence="5">SURF1-like protein</fullName>
    </recommendedName>
</protein>
<dbReference type="GeneID" id="37018904"/>
<dbReference type="CDD" id="cd06662">
    <property type="entry name" value="SURF1"/>
    <property type="match status" value="1"/>
</dbReference>
<dbReference type="PANTHER" id="PTHR23427">
    <property type="entry name" value="SURFEIT LOCUS PROTEIN"/>
    <property type="match status" value="1"/>
</dbReference>
<dbReference type="GO" id="GO:0005743">
    <property type="term" value="C:mitochondrial inner membrane"/>
    <property type="evidence" value="ECO:0007669"/>
    <property type="project" value="UniProtKB-SubCell"/>
</dbReference>
<evidence type="ECO:0000256" key="2">
    <source>
        <dbReference type="ARBA" id="ARBA00022692"/>
    </source>
</evidence>
<dbReference type="Pfam" id="PF02104">
    <property type="entry name" value="SURF1"/>
    <property type="match status" value="1"/>
</dbReference>
<dbReference type="EMBL" id="KZ819602">
    <property type="protein sequence ID" value="PWN37113.1"/>
    <property type="molecule type" value="Genomic_DNA"/>
</dbReference>
<evidence type="ECO:0000313" key="7">
    <source>
        <dbReference type="Proteomes" id="UP000245771"/>
    </source>
</evidence>
<evidence type="ECO:0000256" key="4">
    <source>
        <dbReference type="ARBA" id="ARBA00023136"/>
    </source>
</evidence>
<dbReference type="InterPro" id="IPR045214">
    <property type="entry name" value="Surf1/Surf4"/>
</dbReference>
<keyword evidence="7" id="KW-1185">Reference proteome</keyword>
<dbReference type="InParanoid" id="A0A316VL68"/>
<name>A0A316VL68_9BASI</name>
<dbReference type="Proteomes" id="UP000245771">
    <property type="component" value="Unassembled WGS sequence"/>
</dbReference>
<dbReference type="GO" id="GO:0033617">
    <property type="term" value="P:mitochondrial respiratory chain complex IV assembly"/>
    <property type="evidence" value="ECO:0007669"/>
    <property type="project" value="TreeGrafter"/>
</dbReference>
<keyword evidence="4 5" id="KW-0472">Membrane</keyword>
<comment type="function">
    <text evidence="5">Probably involved in the biogenesis of the COX complex.</text>
</comment>
<dbReference type="InterPro" id="IPR002994">
    <property type="entry name" value="Surf1/Shy1"/>
</dbReference>
<dbReference type="FunCoup" id="A0A316VL68">
    <property type="interactions" value="329"/>
</dbReference>
<feature type="transmembrane region" description="Helical" evidence="5">
    <location>
        <begin position="97"/>
        <end position="116"/>
    </location>
</feature>
<organism evidence="6 7">
    <name type="scientific">Meira miltonrushii</name>
    <dbReference type="NCBI Taxonomy" id="1280837"/>
    <lineage>
        <taxon>Eukaryota</taxon>
        <taxon>Fungi</taxon>
        <taxon>Dikarya</taxon>
        <taxon>Basidiomycota</taxon>
        <taxon>Ustilaginomycotina</taxon>
        <taxon>Exobasidiomycetes</taxon>
        <taxon>Exobasidiales</taxon>
        <taxon>Brachybasidiaceae</taxon>
        <taxon>Meira</taxon>
    </lineage>
</organism>
<dbReference type="RefSeq" id="XP_025357415.1">
    <property type="nucleotide sequence ID" value="XM_025497123.1"/>
</dbReference>
<dbReference type="AlphaFoldDB" id="A0A316VL68"/>
<evidence type="ECO:0000256" key="1">
    <source>
        <dbReference type="ARBA" id="ARBA00004370"/>
    </source>
</evidence>
<keyword evidence="3 5" id="KW-1133">Transmembrane helix</keyword>
<reference evidence="6 7" key="1">
    <citation type="journal article" date="2018" name="Mol. Biol. Evol.">
        <title>Broad Genomic Sampling Reveals a Smut Pathogenic Ancestry of the Fungal Clade Ustilaginomycotina.</title>
        <authorList>
            <person name="Kijpornyongpan T."/>
            <person name="Mondo S.J."/>
            <person name="Barry K."/>
            <person name="Sandor L."/>
            <person name="Lee J."/>
            <person name="Lipzen A."/>
            <person name="Pangilinan J."/>
            <person name="LaButti K."/>
            <person name="Hainaut M."/>
            <person name="Henrissat B."/>
            <person name="Grigoriev I.V."/>
            <person name="Spatafora J.W."/>
            <person name="Aime M.C."/>
        </authorList>
    </citation>
    <scope>NUCLEOTIDE SEQUENCE [LARGE SCALE GENOMIC DNA]</scope>
    <source>
        <strain evidence="6 7">MCA 3882</strain>
    </source>
</reference>
<keyword evidence="2 5" id="KW-0812">Transmembrane</keyword>
<evidence type="ECO:0000256" key="5">
    <source>
        <dbReference type="RuleBase" id="RU363076"/>
    </source>
</evidence>
<dbReference type="PANTHER" id="PTHR23427:SF2">
    <property type="entry name" value="SURFEIT LOCUS PROTEIN 1"/>
    <property type="match status" value="1"/>
</dbReference>
<dbReference type="PROSITE" id="PS50895">
    <property type="entry name" value="SURF1"/>
    <property type="match status" value="1"/>
</dbReference>
<keyword evidence="5" id="KW-0999">Mitochondrion inner membrane</keyword>
<comment type="similarity">
    <text evidence="5">Belongs to the SURF1 family.</text>
</comment>
<gene>
    <name evidence="6" type="ORF">FA14DRAFT_141143</name>
</gene>
<dbReference type="STRING" id="1280837.A0A316VL68"/>
<keyword evidence="5" id="KW-0496">Mitochondrion</keyword>